<evidence type="ECO:0000313" key="8">
    <source>
        <dbReference type="Proteomes" id="UP000196655"/>
    </source>
</evidence>
<dbReference type="STRING" id="1122125.GCA_000423185_06696"/>
<dbReference type="InterPro" id="IPR018485">
    <property type="entry name" value="FGGY_C"/>
</dbReference>
<comment type="similarity">
    <text evidence="1 4">Belongs to the FGGY kinase family.</text>
</comment>
<dbReference type="InterPro" id="IPR000577">
    <property type="entry name" value="Carb_kinase_FGGY"/>
</dbReference>
<dbReference type="SUPFAM" id="SSF53067">
    <property type="entry name" value="Actin-like ATPase domain"/>
    <property type="match status" value="2"/>
</dbReference>
<dbReference type="Gene3D" id="3.30.420.40">
    <property type="match status" value="2"/>
</dbReference>
<accession>A0A211ZNF4</accession>
<protein>
    <submittedName>
        <fullName evidence="7">Carbohydrate kinase</fullName>
    </submittedName>
</protein>
<feature type="domain" description="Carbohydrate kinase FGGY N-terminal" evidence="5">
    <location>
        <begin position="4"/>
        <end position="248"/>
    </location>
</feature>
<comment type="caution">
    <text evidence="7">The sequence shown here is derived from an EMBL/GenBank/DDBJ whole genome shotgun (WGS) entry which is preliminary data.</text>
</comment>
<dbReference type="InterPro" id="IPR018483">
    <property type="entry name" value="Carb_kinase_FGGY_CS"/>
</dbReference>
<dbReference type="PROSITE" id="PS00445">
    <property type="entry name" value="FGGY_KINASES_2"/>
    <property type="match status" value="1"/>
</dbReference>
<dbReference type="GO" id="GO:0005975">
    <property type="term" value="P:carbohydrate metabolic process"/>
    <property type="evidence" value="ECO:0007669"/>
    <property type="project" value="InterPro"/>
</dbReference>
<feature type="domain" description="Carbohydrate kinase FGGY C-terminal" evidence="6">
    <location>
        <begin position="258"/>
        <end position="443"/>
    </location>
</feature>
<evidence type="ECO:0000256" key="3">
    <source>
        <dbReference type="ARBA" id="ARBA00022777"/>
    </source>
</evidence>
<name>A0A211ZNF4_9PROT</name>
<proteinExistence type="inferred from homology"/>
<dbReference type="PANTHER" id="PTHR43095:SF3">
    <property type="entry name" value="L-XYLULOSE_3-KETO-L-GULONATE KINASE"/>
    <property type="match status" value="1"/>
</dbReference>
<keyword evidence="8" id="KW-1185">Reference proteome</keyword>
<dbReference type="InterPro" id="IPR018484">
    <property type="entry name" value="FGGY_N"/>
</dbReference>
<organism evidence="7 8">
    <name type="scientific">Inquilinus limosus</name>
    <dbReference type="NCBI Taxonomy" id="171674"/>
    <lineage>
        <taxon>Bacteria</taxon>
        <taxon>Pseudomonadati</taxon>
        <taxon>Pseudomonadota</taxon>
        <taxon>Alphaproteobacteria</taxon>
        <taxon>Rhodospirillales</taxon>
        <taxon>Rhodospirillaceae</taxon>
        <taxon>Inquilinus</taxon>
    </lineage>
</organism>
<evidence type="ECO:0000313" key="7">
    <source>
        <dbReference type="EMBL" id="OWJ66637.1"/>
    </source>
</evidence>
<dbReference type="Proteomes" id="UP000196655">
    <property type="component" value="Unassembled WGS sequence"/>
</dbReference>
<keyword evidence="3 4" id="KW-0418">Kinase</keyword>
<evidence type="ECO:0000259" key="5">
    <source>
        <dbReference type="Pfam" id="PF00370"/>
    </source>
</evidence>
<dbReference type="PIRSF" id="PIRSF000538">
    <property type="entry name" value="GlpK"/>
    <property type="match status" value="1"/>
</dbReference>
<dbReference type="InterPro" id="IPR050406">
    <property type="entry name" value="FGGY_Carb_Kinase"/>
</dbReference>
<evidence type="ECO:0000256" key="1">
    <source>
        <dbReference type="ARBA" id="ARBA00009156"/>
    </source>
</evidence>
<sequence>MSAWLGIDAGNTGVKALLFDDAGRELASAHRDTGGHSPEPGMVERDIGRLRADLAGLVRELLDKSGLHGRDIAGIGTSGHGNGLYLLDAEGGPLAAIQSLDSRTAGLVEEWTAAGVAEEAAAICLQRPWPSQTPALLAWMARHRPQVLDRAAHVLMCKDLVVHALTGRVATDITDMGGAGLLRLPENRYDDGLLQVYGLGGVAAKLPPLHWPTDRVGTVSAEAASRTGLAEGTPVVAGFFDVVASAVGAGVTRPGQASIILGTWSINQVVVDAPLDGVFMSAGIAPGRFLSMENSATSAANLEWLAHHLLAQDARRAGGSAFALADALAAAAPPKADGPMYHPYLYGAAGDPSARAGFFGLAGWHDGGDMVRAVFEGVAFAHLAHVDKLLAAGARLRGITISGGGARSPVWPQMIADVLRMPVRVAAQAETGALGAAMAAAVGAGRFADLDEAASAMVAPPREVVPDPCLAGFYRRRFALWQAVGRSLAPHWAALRDIGQA</sequence>
<dbReference type="PANTHER" id="PTHR43095">
    <property type="entry name" value="SUGAR KINASE"/>
    <property type="match status" value="1"/>
</dbReference>
<evidence type="ECO:0000256" key="2">
    <source>
        <dbReference type="ARBA" id="ARBA00022679"/>
    </source>
</evidence>
<dbReference type="EMBL" id="NHON01000021">
    <property type="protein sequence ID" value="OWJ66637.1"/>
    <property type="molecule type" value="Genomic_DNA"/>
</dbReference>
<evidence type="ECO:0000259" key="6">
    <source>
        <dbReference type="Pfam" id="PF02782"/>
    </source>
</evidence>
<dbReference type="Pfam" id="PF02782">
    <property type="entry name" value="FGGY_C"/>
    <property type="match status" value="1"/>
</dbReference>
<evidence type="ECO:0000256" key="4">
    <source>
        <dbReference type="RuleBase" id="RU003733"/>
    </source>
</evidence>
<dbReference type="GO" id="GO:0016301">
    <property type="term" value="F:kinase activity"/>
    <property type="evidence" value="ECO:0007669"/>
    <property type="project" value="UniProtKB-KW"/>
</dbReference>
<dbReference type="GO" id="GO:0016773">
    <property type="term" value="F:phosphotransferase activity, alcohol group as acceptor"/>
    <property type="evidence" value="ECO:0007669"/>
    <property type="project" value="InterPro"/>
</dbReference>
<reference evidence="8" key="1">
    <citation type="submission" date="2017-05" db="EMBL/GenBank/DDBJ databases">
        <authorList>
            <person name="Macchi M."/>
            <person name="Festa S."/>
            <person name="Coppotelli B.M."/>
            <person name="Morelli I.S."/>
        </authorList>
    </citation>
    <scope>NUCLEOTIDE SEQUENCE [LARGE SCALE GENOMIC DNA]</scope>
    <source>
        <strain evidence="8">I</strain>
    </source>
</reference>
<dbReference type="InterPro" id="IPR043129">
    <property type="entry name" value="ATPase_NBD"/>
</dbReference>
<gene>
    <name evidence="7" type="ORF">BWR60_13370</name>
</gene>
<dbReference type="OrthoDB" id="9805576at2"/>
<keyword evidence="2 4" id="KW-0808">Transferase</keyword>
<dbReference type="RefSeq" id="WP_088151528.1">
    <property type="nucleotide sequence ID" value="NZ_NHON01000021.1"/>
</dbReference>
<dbReference type="AlphaFoldDB" id="A0A211ZNF4"/>
<dbReference type="CDD" id="cd07802">
    <property type="entry name" value="ASKHA_NBD_FGGY_EcLyxK-like"/>
    <property type="match status" value="1"/>
</dbReference>
<dbReference type="Pfam" id="PF00370">
    <property type="entry name" value="FGGY_N"/>
    <property type="match status" value="1"/>
</dbReference>